<dbReference type="InterPro" id="IPR027417">
    <property type="entry name" value="P-loop_NTPase"/>
</dbReference>
<reference evidence="2" key="1">
    <citation type="journal article" date="2021" name="Proc. Natl. Acad. Sci. U.S.A.">
        <title>Three genomes in the algal genus Volvox reveal the fate of a haploid sex-determining region after a transition to homothallism.</title>
        <authorList>
            <person name="Yamamoto K."/>
            <person name="Hamaji T."/>
            <person name="Kawai-Toyooka H."/>
            <person name="Matsuzaki R."/>
            <person name="Takahashi F."/>
            <person name="Nishimura Y."/>
            <person name="Kawachi M."/>
            <person name="Noguchi H."/>
            <person name="Minakuchi Y."/>
            <person name="Umen J.G."/>
            <person name="Toyoda A."/>
            <person name="Nozaki H."/>
        </authorList>
    </citation>
    <scope>NUCLEOTIDE SEQUENCE</scope>
    <source>
        <strain evidence="2">NIES-3785</strain>
    </source>
</reference>
<organism evidence="2 3">
    <name type="scientific">Volvox reticuliferus</name>
    <dbReference type="NCBI Taxonomy" id="1737510"/>
    <lineage>
        <taxon>Eukaryota</taxon>
        <taxon>Viridiplantae</taxon>
        <taxon>Chlorophyta</taxon>
        <taxon>core chlorophytes</taxon>
        <taxon>Chlorophyceae</taxon>
        <taxon>CS clade</taxon>
        <taxon>Chlamydomonadales</taxon>
        <taxon>Volvocaceae</taxon>
        <taxon>Volvox</taxon>
    </lineage>
</organism>
<proteinExistence type="predicted"/>
<dbReference type="Proteomes" id="UP000722791">
    <property type="component" value="Unassembled WGS sequence"/>
</dbReference>
<name>A0A8J4GTZ0_9CHLO</name>
<dbReference type="SUPFAM" id="SSF52540">
    <property type="entry name" value="P-loop containing nucleoside triphosphate hydrolases"/>
    <property type="match status" value="1"/>
</dbReference>
<gene>
    <name evidence="2" type="ORF">Vretimale_16856</name>
</gene>
<dbReference type="AlphaFoldDB" id="A0A8J4GTZ0"/>
<feature type="transmembrane region" description="Helical" evidence="1">
    <location>
        <begin position="29"/>
        <end position="50"/>
    </location>
</feature>
<comment type="caution">
    <text evidence="2">The sequence shown here is derived from an EMBL/GenBank/DDBJ whole genome shotgun (WGS) entry which is preliminary data.</text>
</comment>
<feature type="non-terminal residue" evidence="2">
    <location>
        <position position="324"/>
    </location>
</feature>
<keyword evidence="1" id="KW-0812">Transmembrane</keyword>
<accession>A0A8J4GTZ0</accession>
<keyword evidence="1" id="KW-0472">Membrane</keyword>
<keyword evidence="1" id="KW-1133">Transmembrane helix</keyword>
<dbReference type="EMBL" id="BNCQ01000051">
    <property type="protein sequence ID" value="GIM13801.1"/>
    <property type="molecule type" value="Genomic_DNA"/>
</dbReference>
<sequence length="324" mass="37207">VTRSQHATVVDYVRYADEKSHRKAPRMKGTVLTILFAALFLITSATEAILQTGQHDGNQHDEKDAAPIKLIADRCVFILSTGHSGSTALMDALNQLPHYLIRGEQWAAFWNIYESYLNFRWTTTEPLSQLKFNWTAYQDASFETIKSLYDHEAPKEKLPWFNEFPQERIIAAIQSYYAILYGYYGQSFVSGFKDSRYVCGRSFSTGRCAEFFNGFLPFLRSLCLEVKVLLNTRSSPSLSTNMKLYSMERSQSEEDFLRDLNETHALYDSYVAGNPDHAFRVFYEDMFDPDKNATLAMQLLEFLGEDPTTPIRFNRMPASNKPNS</sequence>
<protein>
    <recommendedName>
        <fullName evidence="4">Sulfotransferase</fullName>
    </recommendedName>
</protein>
<evidence type="ECO:0000313" key="3">
    <source>
        <dbReference type="Proteomes" id="UP000722791"/>
    </source>
</evidence>
<dbReference type="Gene3D" id="3.40.50.300">
    <property type="entry name" value="P-loop containing nucleotide triphosphate hydrolases"/>
    <property type="match status" value="1"/>
</dbReference>
<evidence type="ECO:0000313" key="2">
    <source>
        <dbReference type="EMBL" id="GIM13801.1"/>
    </source>
</evidence>
<evidence type="ECO:0000256" key="1">
    <source>
        <dbReference type="SAM" id="Phobius"/>
    </source>
</evidence>
<evidence type="ECO:0008006" key="4">
    <source>
        <dbReference type="Google" id="ProtNLM"/>
    </source>
</evidence>